<dbReference type="SUPFAM" id="SSF52540">
    <property type="entry name" value="P-loop containing nucleoside triphosphate hydrolases"/>
    <property type="match status" value="2"/>
</dbReference>
<keyword evidence="2 6" id="KW-0547">Nucleotide-binding</keyword>
<evidence type="ECO:0000313" key="11">
    <source>
        <dbReference type="Proteomes" id="UP000184032"/>
    </source>
</evidence>
<dbReference type="PROSITE" id="PS00871">
    <property type="entry name" value="CLPAB_2"/>
    <property type="match status" value="1"/>
</dbReference>
<keyword evidence="7" id="KW-0175">Coiled coil</keyword>
<dbReference type="PANTHER" id="PTHR11638">
    <property type="entry name" value="ATP-DEPENDENT CLP PROTEASE"/>
    <property type="match status" value="1"/>
</dbReference>
<dbReference type="Gene3D" id="4.10.860.10">
    <property type="entry name" value="UVR domain"/>
    <property type="match status" value="1"/>
</dbReference>
<dbReference type="SMART" id="SM00382">
    <property type="entry name" value="AAA"/>
    <property type="match status" value="2"/>
</dbReference>
<dbReference type="GO" id="GO:0034605">
    <property type="term" value="P:cellular response to heat"/>
    <property type="evidence" value="ECO:0007669"/>
    <property type="project" value="TreeGrafter"/>
</dbReference>
<dbReference type="GO" id="GO:0006508">
    <property type="term" value="P:proteolysis"/>
    <property type="evidence" value="ECO:0007669"/>
    <property type="project" value="UniProtKB-KW"/>
</dbReference>
<dbReference type="Pfam" id="PF07724">
    <property type="entry name" value="AAA_2"/>
    <property type="match status" value="1"/>
</dbReference>
<dbReference type="PRINTS" id="PR00300">
    <property type="entry name" value="CLPPROTEASEA"/>
</dbReference>
<dbReference type="InterPro" id="IPR003959">
    <property type="entry name" value="ATPase_AAA_core"/>
</dbReference>
<keyword evidence="10" id="KW-0645">Protease</keyword>
<dbReference type="Gene3D" id="1.10.1780.10">
    <property type="entry name" value="Clp, N-terminal domain"/>
    <property type="match status" value="1"/>
</dbReference>
<dbReference type="Pfam" id="PF02861">
    <property type="entry name" value="Clp_N"/>
    <property type="match status" value="1"/>
</dbReference>
<dbReference type="InterPro" id="IPR004176">
    <property type="entry name" value="Clp_R_N"/>
</dbReference>
<dbReference type="InterPro" id="IPR028299">
    <property type="entry name" value="ClpA/B_CS2"/>
</dbReference>
<feature type="domain" description="Clp R" evidence="9">
    <location>
        <begin position="4"/>
        <end position="149"/>
    </location>
</feature>
<evidence type="ECO:0000256" key="3">
    <source>
        <dbReference type="ARBA" id="ARBA00022840"/>
    </source>
</evidence>
<protein>
    <submittedName>
        <fullName evidence="10">ATP-dependent Clp protease ATP-binding subunit ClpC</fullName>
    </submittedName>
</protein>
<dbReference type="AlphaFoldDB" id="A0A1M5S1A5"/>
<dbReference type="CDD" id="cd19499">
    <property type="entry name" value="RecA-like_ClpB_Hsp104-like"/>
    <property type="match status" value="1"/>
</dbReference>
<dbReference type="PANTHER" id="PTHR11638:SF175">
    <property type="entry name" value="ATP-DEPENDENT CLP PROTEASE, ATP-BINDING SUBUNIT CLPC"/>
    <property type="match status" value="1"/>
</dbReference>
<dbReference type="EMBL" id="FQXI01000006">
    <property type="protein sequence ID" value="SHH31813.1"/>
    <property type="molecule type" value="Genomic_DNA"/>
</dbReference>
<evidence type="ECO:0000256" key="7">
    <source>
        <dbReference type="SAM" id="Coils"/>
    </source>
</evidence>
<dbReference type="FunFam" id="3.40.50.300:FF:000010">
    <property type="entry name" value="Chaperone clpB 1, putative"/>
    <property type="match status" value="1"/>
</dbReference>
<evidence type="ECO:0000256" key="6">
    <source>
        <dbReference type="RuleBase" id="RU004432"/>
    </source>
</evidence>
<keyword evidence="10" id="KW-0378">Hydrolase</keyword>
<dbReference type="GO" id="GO:0005737">
    <property type="term" value="C:cytoplasm"/>
    <property type="evidence" value="ECO:0007669"/>
    <property type="project" value="TreeGrafter"/>
</dbReference>
<dbReference type="InterPro" id="IPR018368">
    <property type="entry name" value="ClpA/B_CS1"/>
</dbReference>
<dbReference type="InterPro" id="IPR027417">
    <property type="entry name" value="P-loop_NTPase"/>
</dbReference>
<sequence>MGMFGRFTEKSQKAILFAQNEARESRHNYIGSEHLLLGIVRESTGRGAKILQSLGVSYDRLKMTTYEVVSRGQELTNSNLVYTPRTKRIFELAFEVAREEGENYVETDHLLLGILREGNGVAILILKRMGIDSIALEETIINAFENREDGEYEDEREKTALDKYTVNLNEKSSEGKIDPIIGREEEIQRVIQVLSRRKKNNPVLIGEPGVGKTAIAEGLAQKIVEGKVPEIIANKEIRTLDVSGLIAGAKYRGDFEERLKAVINESIENEKTILFIDEMHVIIGAGAAEGAMDASNILKPMLTNGELQIIGATTISEYRKHIEKDTAFERRLMPITVEEPSIEDSIKIVTGLKEKYETHHNVIISEEAIDAAVKLSSRYLTDRFLPDKAIDLIDEAASKIKVSSYKTPEYKYNYENELEELDKEKNRAIDSQDFELAASIRDKERILKEEFEEKEKEYKESEEKAVVGYENIAEIVSDWSKVPVTRMTEEQSTKLLKLEDNLKYYVKGQDDAIHSLSRAIKRARIGLKDPNKPIGSFIFVGPTGVGKTYLAKMLAKELFGSEENMLRIDMSEYMEKHTVSRLVGSPPGYVGYDEGGQLTDAVRTNPYSVVLFDEIEKAHPDVFNVLLQILDDGRLTDSKGRTVSFKDTVIIMTSNAGASMLKKKTSIGFTTEDNTKKEYEKMKEIVNTALKDIFRPEFLNRLDEVIVFKELGQKEISSIVELMLVTLKERLGNMGINVKFTKKITQYIASKGFDPEFGARPLERAIRSYIEDELAQMMLEGEFGKGDSIEVDFNRKLIVNIKNTEVKNEEKDSIQV</sequence>
<dbReference type="GO" id="GO:0016887">
    <property type="term" value="F:ATP hydrolysis activity"/>
    <property type="evidence" value="ECO:0007669"/>
    <property type="project" value="InterPro"/>
</dbReference>
<dbReference type="RefSeq" id="WP_073184453.1">
    <property type="nucleotide sequence ID" value="NZ_FQXI01000006.1"/>
</dbReference>
<keyword evidence="1 5" id="KW-0677">Repeat</keyword>
<dbReference type="InterPro" id="IPR019489">
    <property type="entry name" value="Clp_ATPase_C"/>
</dbReference>
<name>A0A1M5S1A5_9FIRM</name>
<dbReference type="PROSITE" id="PS51903">
    <property type="entry name" value="CLP_R"/>
    <property type="match status" value="1"/>
</dbReference>
<evidence type="ECO:0000256" key="4">
    <source>
        <dbReference type="ARBA" id="ARBA00023186"/>
    </source>
</evidence>
<dbReference type="InterPro" id="IPR041546">
    <property type="entry name" value="ClpA/ClpB_AAA_lid"/>
</dbReference>
<dbReference type="GO" id="GO:0008233">
    <property type="term" value="F:peptidase activity"/>
    <property type="evidence" value="ECO:0007669"/>
    <property type="project" value="UniProtKB-KW"/>
</dbReference>
<proteinExistence type="inferred from homology"/>
<dbReference type="SMART" id="SM01086">
    <property type="entry name" value="ClpB_D2-small"/>
    <property type="match status" value="1"/>
</dbReference>
<keyword evidence="11" id="KW-1185">Reference proteome</keyword>
<keyword evidence="4 6" id="KW-0143">Chaperone</keyword>
<dbReference type="InterPro" id="IPR050130">
    <property type="entry name" value="ClpA_ClpB"/>
</dbReference>
<dbReference type="InterPro" id="IPR001270">
    <property type="entry name" value="ClpA/B"/>
</dbReference>
<dbReference type="SUPFAM" id="SSF81923">
    <property type="entry name" value="Double Clp-N motif"/>
    <property type="match status" value="1"/>
</dbReference>
<dbReference type="Proteomes" id="UP000184032">
    <property type="component" value="Unassembled WGS sequence"/>
</dbReference>
<dbReference type="OrthoDB" id="9803641at2"/>
<gene>
    <name evidence="10" type="ORF">SAMN02745245_01065</name>
</gene>
<comment type="similarity">
    <text evidence="6">Belongs to the ClpA/ClpB family.</text>
</comment>
<accession>A0A1M5S1A5</accession>
<dbReference type="Pfam" id="PF10431">
    <property type="entry name" value="ClpB_D2-small"/>
    <property type="match status" value="1"/>
</dbReference>
<dbReference type="PROSITE" id="PS00870">
    <property type="entry name" value="CLPAB_1"/>
    <property type="match status" value="1"/>
</dbReference>
<dbReference type="Gene3D" id="1.10.8.60">
    <property type="match status" value="2"/>
</dbReference>
<dbReference type="Pfam" id="PF00004">
    <property type="entry name" value="AAA"/>
    <property type="match status" value="1"/>
</dbReference>
<dbReference type="InterPro" id="IPR003593">
    <property type="entry name" value="AAA+_ATPase"/>
</dbReference>
<dbReference type="InterPro" id="IPR036628">
    <property type="entry name" value="Clp_N_dom_sf"/>
</dbReference>
<evidence type="ECO:0000313" key="10">
    <source>
        <dbReference type="EMBL" id="SHH31813.1"/>
    </source>
</evidence>
<dbReference type="PROSITE" id="PS50151">
    <property type="entry name" value="UVR"/>
    <property type="match status" value="1"/>
</dbReference>
<organism evidence="10 11">
    <name type="scientific">Anaerosphaera aminiphila DSM 21120</name>
    <dbReference type="NCBI Taxonomy" id="1120995"/>
    <lineage>
        <taxon>Bacteria</taxon>
        <taxon>Bacillati</taxon>
        <taxon>Bacillota</taxon>
        <taxon>Tissierellia</taxon>
        <taxon>Tissierellales</taxon>
        <taxon>Peptoniphilaceae</taxon>
        <taxon>Anaerosphaera</taxon>
    </lineage>
</organism>
<dbReference type="GO" id="GO:0005524">
    <property type="term" value="F:ATP binding"/>
    <property type="evidence" value="ECO:0007669"/>
    <property type="project" value="UniProtKB-KW"/>
</dbReference>
<reference evidence="10 11" key="1">
    <citation type="submission" date="2016-11" db="EMBL/GenBank/DDBJ databases">
        <authorList>
            <person name="Jaros S."/>
            <person name="Januszkiewicz K."/>
            <person name="Wedrychowicz H."/>
        </authorList>
    </citation>
    <scope>NUCLEOTIDE SEQUENCE [LARGE SCALE GENOMIC DNA]</scope>
    <source>
        <strain evidence="10 11">DSM 21120</strain>
    </source>
</reference>
<dbReference type="STRING" id="1120995.SAMN02745245_01065"/>
<evidence type="ECO:0000256" key="2">
    <source>
        <dbReference type="ARBA" id="ARBA00022741"/>
    </source>
</evidence>
<dbReference type="Pfam" id="PF17871">
    <property type="entry name" value="AAA_lid_9"/>
    <property type="match status" value="1"/>
</dbReference>
<feature type="coiled-coil region" evidence="7">
    <location>
        <begin position="411"/>
        <end position="464"/>
    </location>
</feature>
<keyword evidence="3 6" id="KW-0067">ATP-binding</keyword>
<evidence type="ECO:0000256" key="1">
    <source>
        <dbReference type="ARBA" id="ARBA00022737"/>
    </source>
</evidence>
<evidence type="ECO:0000259" key="9">
    <source>
        <dbReference type="PROSITE" id="PS51903"/>
    </source>
</evidence>
<feature type="domain" description="UVR" evidence="8">
    <location>
        <begin position="415"/>
        <end position="450"/>
    </location>
</feature>
<evidence type="ECO:0000256" key="5">
    <source>
        <dbReference type="PROSITE-ProRule" id="PRU01251"/>
    </source>
</evidence>
<dbReference type="InterPro" id="IPR001943">
    <property type="entry name" value="UVR_dom"/>
</dbReference>
<dbReference type="CDD" id="cd00009">
    <property type="entry name" value="AAA"/>
    <property type="match status" value="1"/>
</dbReference>
<dbReference type="FunFam" id="3.40.50.300:FF:000025">
    <property type="entry name" value="ATP-dependent Clp protease subunit"/>
    <property type="match status" value="1"/>
</dbReference>
<evidence type="ECO:0000259" key="8">
    <source>
        <dbReference type="PROSITE" id="PS50151"/>
    </source>
</evidence>
<dbReference type="Gene3D" id="3.40.50.300">
    <property type="entry name" value="P-loop containing nucleotide triphosphate hydrolases"/>
    <property type="match status" value="2"/>
</dbReference>